<reference evidence="2 3" key="1">
    <citation type="submission" date="2023-11" db="EMBL/GenBank/DDBJ databases">
        <title>A Novel Polar Bacteriovorax (B. antarcticus) Isolated from the Biocrust in Antarctica.</title>
        <authorList>
            <person name="Mun W."/>
            <person name="Choi S.Y."/>
            <person name="Mitchell R.J."/>
        </authorList>
    </citation>
    <scope>NUCLEOTIDE SEQUENCE [LARGE SCALE GENOMIC DNA]</scope>
    <source>
        <strain evidence="2 3">PP10</strain>
    </source>
</reference>
<organism evidence="2 3">
    <name type="scientific">Bacteriovorax antarcticus</name>
    <dbReference type="NCBI Taxonomy" id="3088717"/>
    <lineage>
        <taxon>Bacteria</taxon>
        <taxon>Pseudomonadati</taxon>
        <taxon>Bdellovibrionota</taxon>
        <taxon>Bacteriovoracia</taxon>
        <taxon>Bacteriovoracales</taxon>
        <taxon>Bacteriovoracaceae</taxon>
        <taxon>Bacteriovorax</taxon>
    </lineage>
</organism>
<feature type="signal peptide" evidence="1">
    <location>
        <begin position="1"/>
        <end position="18"/>
    </location>
</feature>
<sequence>MKALTLATVCLLATSSYAQDTYNQPAMPVANPTPAPTTTTIITPAPQAAPVVLPGPPPVPQNQAVAPAVFYAPASGDRTVTPQALEVEVPVYAPSQIKAKVQKIYTEISTSQFFVELNPLSLKISTLDFQSNYMEDGNRALEFDTNDFKARLVPLDFKFGFENQGWGSFAEVLISDGEDSSDLTIYAKLGEHKLGGGMVLSSYDYDAKIKRFGATTGTGSANSVEVGSYFYASFQLSNDDSISVEQWNKIGGFYEDTSGGGVTVKGVSFVFNPALDIMFKINPKLQIGTGMEFEYRRFSGDVQVNSLPKRDGVGNSFSFELNLIKTKFLF</sequence>
<evidence type="ECO:0000313" key="2">
    <source>
        <dbReference type="EMBL" id="MEA9357103.1"/>
    </source>
</evidence>
<evidence type="ECO:0000313" key="3">
    <source>
        <dbReference type="Proteomes" id="UP001302274"/>
    </source>
</evidence>
<keyword evidence="3" id="KW-1185">Reference proteome</keyword>
<dbReference type="EMBL" id="JAYGJQ010000002">
    <property type="protein sequence ID" value="MEA9357103.1"/>
    <property type="molecule type" value="Genomic_DNA"/>
</dbReference>
<dbReference type="RefSeq" id="WP_323576997.1">
    <property type="nucleotide sequence ID" value="NZ_JAYGJQ010000002.1"/>
</dbReference>
<proteinExistence type="predicted"/>
<accession>A0ABU5VVL4</accession>
<comment type="caution">
    <text evidence="2">The sequence shown here is derived from an EMBL/GenBank/DDBJ whole genome shotgun (WGS) entry which is preliminary data.</text>
</comment>
<evidence type="ECO:0000256" key="1">
    <source>
        <dbReference type="SAM" id="SignalP"/>
    </source>
</evidence>
<name>A0ABU5VVL4_9BACT</name>
<protein>
    <recommendedName>
        <fullName evidence="4">Outer membrane protein beta-barrel domain-containing protein</fullName>
    </recommendedName>
</protein>
<evidence type="ECO:0008006" key="4">
    <source>
        <dbReference type="Google" id="ProtNLM"/>
    </source>
</evidence>
<gene>
    <name evidence="2" type="ORF">SHI21_12835</name>
</gene>
<dbReference type="Proteomes" id="UP001302274">
    <property type="component" value="Unassembled WGS sequence"/>
</dbReference>
<feature type="chain" id="PRO_5046119130" description="Outer membrane protein beta-barrel domain-containing protein" evidence="1">
    <location>
        <begin position="19"/>
        <end position="330"/>
    </location>
</feature>
<keyword evidence="1" id="KW-0732">Signal</keyword>